<protein>
    <submittedName>
        <fullName evidence="1">Uncharacterized protein</fullName>
    </submittedName>
</protein>
<dbReference type="EMBL" id="BAAAEO010000002">
    <property type="protein sequence ID" value="GAA0548645.1"/>
    <property type="molecule type" value="Genomic_DNA"/>
</dbReference>
<sequence>MATEWIYVVDTAVKIGLGALISGIAAYQVTRLKNQHESEKSKSTVIKDLILEAAKSADEYFDYTYRYFSKLDGIRISSEKFEFTDDDWKEAEKIINEIDSELTVARTNYYNAQSKLELLGLSQQAELLSTYSSGAEKLRKFYFADGRSVPTKEFLGEWCKKYVPIKKEFRESLSESFLGSI</sequence>
<evidence type="ECO:0000313" key="2">
    <source>
        <dbReference type="Proteomes" id="UP001501169"/>
    </source>
</evidence>
<accession>A0ABN1DP59</accession>
<gene>
    <name evidence="1" type="ORF">GCM10009098_15310</name>
</gene>
<proteinExistence type="predicted"/>
<dbReference type="RefSeq" id="WP_226766470.1">
    <property type="nucleotide sequence ID" value="NZ_BAAAEO010000002.1"/>
</dbReference>
<name>A0ABN1DP59_9GAMM</name>
<keyword evidence="2" id="KW-1185">Reference proteome</keyword>
<comment type="caution">
    <text evidence="1">The sequence shown here is derived from an EMBL/GenBank/DDBJ whole genome shotgun (WGS) entry which is preliminary data.</text>
</comment>
<reference evidence="1 2" key="1">
    <citation type="journal article" date="2019" name="Int. J. Syst. Evol. Microbiol.">
        <title>The Global Catalogue of Microorganisms (GCM) 10K type strain sequencing project: providing services to taxonomists for standard genome sequencing and annotation.</title>
        <authorList>
            <consortium name="The Broad Institute Genomics Platform"/>
            <consortium name="The Broad Institute Genome Sequencing Center for Infectious Disease"/>
            <person name="Wu L."/>
            <person name="Ma J."/>
        </authorList>
    </citation>
    <scope>NUCLEOTIDE SEQUENCE [LARGE SCALE GENOMIC DNA]</scope>
    <source>
        <strain evidence="1 2">JCM 14331</strain>
    </source>
</reference>
<evidence type="ECO:0000313" key="1">
    <source>
        <dbReference type="EMBL" id="GAA0548645.1"/>
    </source>
</evidence>
<organism evidence="1 2">
    <name type="scientific">Rheinheimera aquimaris</name>
    <dbReference type="NCBI Taxonomy" id="412437"/>
    <lineage>
        <taxon>Bacteria</taxon>
        <taxon>Pseudomonadati</taxon>
        <taxon>Pseudomonadota</taxon>
        <taxon>Gammaproteobacteria</taxon>
        <taxon>Chromatiales</taxon>
        <taxon>Chromatiaceae</taxon>
        <taxon>Rheinheimera</taxon>
    </lineage>
</organism>
<dbReference type="Proteomes" id="UP001501169">
    <property type="component" value="Unassembled WGS sequence"/>
</dbReference>